<keyword evidence="4 9" id="KW-0812">Transmembrane</keyword>
<comment type="subcellular location">
    <subcellularLocation>
        <location evidence="1">Membrane</location>
        <topology evidence="1">Multi-pass membrane protein</topology>
    </subcellularLocation>
</comment>
<feature type="transmembrane region" description="Helical" evidence="9">
    <location>
        <begin position="158"/>
        <end position="177"/>
    </location>
</feature>
<keyword evidence="6 9" id="KW-0472">Membrane</keyword>
<feature type="transmembrane region" description="Helical" evidence="9">
    <location>
        <begin position="379"/>
        <end position="399"/>
    </location>
</feature>
<dbReference type="InterPro" id="IPR036259">
    <property type="entry name" value="MFS_trans_sf"/>
</dbReference>
<evidence type="ECO:0000256" key="5">
    <source>
        <dbReference type="ARBA" id="ARBA00022989"/>
    </source>
</evidence>
<dbReference type="InterPro" id="IPR003663">
    <property type="entry name" value="Sugar/inositol_transpt"/>
</dbReference>
<sequence>MLQSQEDSETACARPTLKAYISPKRVAKKAQKGCSSYHAGDKRRAENADPSPDAALYSLSCYAKRACHRDIVMARKYLGGSGERLTVWISIAASTVLIFYGYDQGVFGNVLVKEDFLRTMGYPSVTDQGTMTSVYNLGCFAGALSTLYTGDKLGRPRVLMLGSSIIAVAAVIQAASYGAAQMYVGRVVAGLGTGMNTATAGVWQSETSKMRSRGKLIIIQMANCITGFAISNWLTLGFSFAPGSVSWRFPLAFQMFFSALILLMCPFLPDSPRLLIRKGKYEEAAEVLAALEGHGATPSSPSVRLQFSIIKDVLDKEYAVNYTWWQLITGKGPAGVLRRMILGAWMQCSNQISGINVTSYYMTYVFIHALNMDELLARILAAAGSMDYLLFSFLAYFVIERYGRRKVMMTSAAACSLCWTIIAISLGLSETGRGDTYKLGIVAVSFFFVFWASFAMGVLGVPWLYPTEVNALAFRAKGASLAMASNWIMNYMVAQITPPGIQNLGYRFWIIWAVICAAFVPITYLFYPETANRSLEDIDRFFYDNHNIFVFNNKLATQLERPEIYEEADREVDAHTEKIARDLEQAANAGHAGDKALGETPTIGHDEGR</sequence>
<evidence type="ECO:0000256" key="8">
    <source>
        <dbReference type="SAM" id="MobiDB-lite"/>
    </source>
</evidence>
<feature type="transmembrane region" description="Helical" evidence="9">
    <location>
        <begin position="441"/>
        <end position="465"/>
    </location>
</feature>
<dbReference type="InterPro" id="IPR020846">
    <property type="entry name" value="MFS_dom"/>
</dbReference>
<feature type="region of interest" description="Disordered" evidence="8">
    <location>
        <begin position="586"/>
        <end position="609"/>
    </location>
</feature>
<keyword evidence="5 9" id="KW-1133">Transmembrane helix</keyword>
<dbReference type="SUPFAM" id="SSF103473">
    <property type="entry name" value="MFS general substrate transporter"/>
    <property type="match status" value="1"/>
</dbReference>
<dbReference type="GeneID" id="41977812"/>
<feature type="transmembrane region" description="Helical" evidence="9">
    <location>
        <begin position="411"/>
        <end position="429"/>
    </location>
</feature>
<evidence type="ECO:0000313" key="11">
    <source>
        <dbReference type="EMBL" id="TPX07910.1"/>
    </source>
</evidence>
<accession>A0A507AUL0</accession>
<dbReference type="OrthoDB" id="6339427at2759"/>
<evidence type="ECO:0000256" key="4">
    <source>
        <dbReference type="ARBA" id="ARBA00022692"/>
    </source>
</evidence>
<dbReference type="GO" id="GO:0005351">
    <property type="term" value="F:carbohydrate:proton symporter activity"/>
    <property type="evidence" value="ECO:0007669"/>
    <property type="project" value="TreeGrafter"/>
</dbReference>
<comment type="similarity">
    <text evidence="2 7">Belongs to the major facilitator superfamily. Sugar transporter (TC 2.A.1.1) family.</text>
</comment>
<dbReference type="InterPro" id="IPR005828">
    <property type="entry name" value="MFS_sugar_transport-like"/>
</dbReference>
<dbReference type="PANTHER" id="PTHR48022:SF26">
    <property type="entry name" value="MAJOR FACILITATOR SUPERFAMILY (MFS) PROFILE DOMAIN-CONTAINING PROTEIN-RELATED"/>
    <property type="match status" value="1"/>
</dbReference>
<evidence type="ECO:0000259" key="10">
    <source>
        <dbReference type="PROSITE" id="PS50850"/>
    </source>
</evidence>
<dbReference type="InterPro" id="IPR050360">
    <property type="entry name" value="MFS_Sugar_Transporters"/>
</dbReference>
<comment type="caution">
    <text evidence="11">The sequence shown here is derived from an EMBL/GenBank/DDBJ whole genome shotgun (WGS) entry which is preliminary data.</text>
</comment>
<feature type="transmembrane region" description="Helical" evidence="9">
    <location>
        <begin position="85"/>
        <end position="102"/>
    </location>
</feature>
<evidence type="ECO:0000313" key="12">
    <source>
        <dbReference type="Proteomes" id="UP000319257"/>
    </source>
</evidence>
<dbReference type="RefSeq" id="XP_030989621.1">
    <property type="nucleotide sequence ID" value="XM_031132975.1"/>
</dbReference>
<evidence type="ECO:0000256" key="9">
    <source>
        <dbReference type="SAM" id="Phobius"/>
    </source>
</evidence>
<name>A0A507AUL0_9PEZI</name>
<feature type="transmembrane region" description="Helical" evidence="9">
    <location>
        <begin position="509"/>
        <end position="527"/>
    </location>
</feature>
<feature type="domain" description="Major facilitator superfamily (MFS) profile" evidence="10">
    <location>
        <begin position="89"/>
        <end position="531"/>
    </location>
</feature>
<evidence type="ECO:0000256" key="2">
    <source>
        <dbReference type="ARBA" id="ARBA00010992"/>
    </source>
</evidence>
<dbReference type="Proteomes" id="UP000319257">
    <property type="component" value="Unassembled WGS sequence"/>
</dbReference>
<dbReference type="AlphaFoldDB" id="A0A507AUL0"/>
<dbReference type="Pfam" id="PF00083">
    <property type="entry name" value="Sugar_tr"/>
    <property type="match status" value="1"/>
</dbReference>
<dbReference type="Gene3D" id="1.20.1250.20">
    <property type="entry name" value="MFS general substrate transporter like domains"/>
    <property type="match status" value="1"/>
</dbReference>
<dbReference type="GO" id="GO:0016020">
    <property type="term" value="C:membrane"/>
    <property type="evidence" value="ECO:0007669"/>
    <property type="project" value="UniProtKB-SubCell"/>
</dbReference>
<evidence type="ECO:0000256" key="7">
    <source>
        <dbReference type="RuleBase" id="RU003346"/>
    </source>
</evidence>
<evidence type="ECO:0000256" key="1">
    <source>
        <dbReference type="ARBA" id="ARBA00004141"/>
    </source>
</evidence>
<dbReference type="EMBL" id="SKBQ01000083">
    <property type="protein sequence ID" value="TPX07910.1"/>
    <property type="molecule type" value="Genomic_DNA"/>
</dbReference>
<organism evidence="11 12">
    <name type="scientific">Thyridium curvatum</name>
    <dbReference type="NCBI Taxonomy" id="1093900"/>
    <lineage>
        <taxon>Eukaryota</taxon>
        <taxon>Fungi</taxon>
        <taxon>Dikarya</taxon>
        <taxon>Ascomycota</taxon>
        <taxon>Pezizomycotina</taxon>
        <taxon>Sordariomycetes</taxon>
        <taxon>Sordariomycetidae</taxon>
        <taxon>Thyridiales</taxon>
        <taxon>Thyridiaceae</taxon>
        <taxon>Thyridium</taxon>
    </lineage>
</organism>
<evidence type="ECO:0000256" key="3">
    <source>
        <dbReference type="ARBA" id="ARBA00022448"/>
    </source>
</evidence>
<dbReference type="NCBIfam" id="TIGR00879">
    <property type="entry name" value="SP"/>
    <property type="match status" value="1"/>
</dbReference>
<reference evidence="11 12" key="1">
    <citation type="submission" date="2019-06" db="EMBL/GenBank/DDBJ databases">
        <title>Draft genome sequence of the filamentous fungus Phialemoniopsis curvata isolated from diesel fuel.</title>
        <authorList>
            <person name="Varaljay V.A."/>
            <person name="Lyon W.J."/>
            <person name="Crouch A.L."/>
            <person name="Drake C.E."/>
            <person name="Hollomon J.M."/>
            <person name="Nadeau L.J."/>
            <person name="Nunn H.S."/>
            <person name="Stevenson B.S."/>
            <person name="Bojanowski C.L."/>
            <person name="Crookes-Goodson W.J."/>
        </authorList>
    </citation>
    <scope>NUCLEOTIDE SEQUENCE [LARGE SCALE GENOMIC DNA]</scope>
    <source>
        <strain evidence="11 12">D216</strain>
    </source>
</reference>
<evidence type="ECO:0000256" key="6">
    <source>
        <dbReference type="ARBA" id="ARBA00023136"/>
    </source>
</evidence>
<keyword evidence="12" id="KW-1185">Reference proteome</keyword>
<protein>
    <recommendedName>
        <fullName evidence="10">Major facilitator superfamily (MFS) profile domain-containing protein</fullName>
    </recommendedName>
</protein>
<keyword evidence="3 7" id="KW-0813">Transport</keyword>
<dbReference type="InParanoid" id="A0A507AUL0"/>
<dbReference type="PRINTS" id="PR00171">
    <property type="entry name" value="SUGRTRNSPORT"/>
</dbReference>
<dbReference type="PROSITE" id="PS50850">
    <property type="entry name" value="MFS"/>
    <property type="match status" value="1"/>
</dbReference>
<feature type="transmembrane region" description="Helical" evidence="9">
    <location>
        <begin position="216"/>
        <end position="241"/>
    </location>
</feature>
<feature type="transmembrane region" description="Helical" evidence="9">
    <location>
        <begin position="247"/>
        <end position="268"/>
    </location>
</feature>
<dbReference type="PANTHER" id="PTHR48022">
    <property type="entry name" value="PLASTIDIC GLUCOSE TRANSPORTER 4"/>
    <property type="match status" value="1"/>
</dbReference>
<gene>
    <name evidence="11" type="ORF">E0L32_010365</name>
</gene>
<proteinExistence type="inferred from homology"/>